<dbReference type="EMBL" id="CP150484">
    <property type="protein sequence ID" value="WYW21256.1"/>
    <property type="molecule type" value="Genomic_DNA"/>
</dbReference>
<keyword evidence="2" id="KW-1185">Reference proteome</keyword>
<reference evidence="1" key="1">
    <citation type="submission" date="2023-10" db="EMBL/GenBank/DDBJ databases">
        <title>Whole genome sequencing of actinobacterial strain Amycolatopsis sp. (BCA-696) identifies the underlying plant growth-promoting genes.</title>
        <authorList>
            <person name="Gandham P."/>
            <person name="Vadla N."/>
            <person name="Saji A."/>
            <person name="Srinivas V."/>
            <person name="Ruperao P."/>
            <person name="Selvanayagam S."/>
            <person name="Saxena R.K."/>
            <person name="Rathore A."/>
            <person name="Gopalakrishnan S."/>
            <person name="Thakur V."/>
        </authorList>
    </citation>
    <scope>NUCLEOTIDE SEQUENCE</scope>
    <source>
        <strain evidence="1">BCA-696</strain>
    </source>
</reference>
<organism evidence="1 2">
    <name type="scientific">Amycolatopsis coloradensis</name>
    <dbReference type="NCBI Taxonomy" id="76021"/>
    <lineage>
        <taxon>Bacteria</taxon>
        <taxon>Bacillati</taxon>
        <taxon>Actinomycetota</taxon>
        <taxon>Actinomycetes</taxon>
        <taxon>Pseudonocardiales</taxon>
        <taxon>Pseudonocardiaceae</taxon>
        <taxon>Amycolatopsis</taxon>
    </lineage>
</organism>
<evidence type="ECO:0000313" key="1">
    <source>
        <dbReference type="EMBL" id="WYW21256.1"/>
    </source>
</evidence>
<gene>
    <name evidence="1" type="ORF">LCL61_37495</name>
</gene>
<accession>A0ACD5BPH3</accession>
<name>A0ACD5BPH3_9PSEU</name>
<proteinExistence type="predicted"/>
<dbReference type="Proteomes" id="UP001456344">
    <property type="component" value="Chromosome"/>
</dbReference>
<evidence type="ECO:0000313" key="2">
    <source>
        <dbReference type="Proteomes" id="UP001456344"/>
    </source>
</evidence>
<protein>
    <submittedName>
        <fullName evidence="1">Helix-turn-helix transcriptional regulator</fullName>
    </submittedName>
</protein>
<sequence length="121" mass="14325">MYDREPPESIAELIKWIRERRGFSQRELAESLASASGRDTVTRADISRWERGKRIPTSHWLHWLSRVLEVPLPTLQYAASLARRERLLAQMLQPQPWTLLPFELDRRSAESNDRQDYQEPL</sequence>